<accession>A0A951U893</accession>
<evidence type="ECO:0000313" key="2">
    <source>
        <dbReference type="Proteomes" id="UP000753908"/>
    </source>
</evidence>
<organism evidence="1 2">
    <name type="scientific">Symplocastrum torsivum CPER-KK1</name>
    <dbReference type="NCBI Taxonomy" id="450513"/>
    <lineage>
        <taxon>Bacteria</taxon>
        <taxon>Bacillati</taxon>
        <taxon>Cyanobacteriota</taxon>
        <taxon>Cyanophyceae</taxon>
        <taxon>Oscillatoriophycideae</taxon>
        <taxon>Oscillatoriales</taxon>
        <taxon>Microcoleaceae</taxon>
        <taxon>Symplocastrum</taxon>
    </lineage>
</organism>
<dbReference type="AlphaFoldDB" id="A0A951U893"/>
<protein>
    <submittedName>
        <fullName evidence="1">Uncharacterized protein</fullName>
    </submittedName>
</protein>
<gene>
    <name evidence="1" type="ORF">KME25_03530</name>
</gene>
<dbReference type="EMBL" id="JAHHIF010000004">
    <property type="protein sequence ID" value="MBW4543510.1"/>
    <property type="molecule type" value="Genomic_DNA"/>
</dbReference>
<reference evidence="1" key="2">
    <citation type="journal article" date="2022" name="Microbiol. Resour. Announc.">
        <title>Metagenome Sequencing to Explore Phylogenomics of Terrestrial Cyanobacteria.</title>
        <authorList>
            <person name="Ward R.D."/>
            <person name="Stajich J.E."/>
            <person name="Johansen J.R."/>
            <person name="Huntemann M."/>
            <person name="Clum A."/>
            <person name="Foster B."/>
            <person name="Foster B."/>
            <person name="Roux S."/>
            <person name="Palaniappan K."/>
            <person name="Varghese N."/>
            <person name="Mukherjee S."/>
            <person name="Reddy T.B.K."/>
            <person name="Daum C."/>
            <person name="Copeland A."/>
            <person name="Chen I.A."/>
            <person name="Ivanova N.N."/>
            <person name="Kyrpides N.C."/>
            <person name="Shapiro N."/>
            <person name="Eloe-Fadrosh E.A."/>
            <person name="Pietrasiak N."/>
        </authorList>
    </citation>
    <scope>NUCLEOTIDE SEQUENCE</scope>
    <source>
        <strain evidence="1">CPER-KK1</strain>
    </source>
</reference>
<reference evidence="1" key="1">
    <citation type="submission" date="2021-05" db="EMBL/GenBank/DDBJ databases">
        <authorList>
            <person name="Pietrasiak N."/>
            <person name="Ward R."/>
            <person name="Stajich J.E."/>
            <person name="Kurbessoian T."/>
        </authorList>
    </citation>
    <scope>NUCLEOTIDE SEQUENCE</scope>
    <source>
        <strain evidence="1">CPER-KK1</strain>
    </source>
</reference>
<evidence type="ECO:0000313" key="1">
    <source>
        <dbReference type="EMBL" id="MBW4543510.1"/>
    </source>
</evidence>
<sequence length="88" mass="10333">MKTSNAEFNVFDNSLYGQPKKLPLGSVLKKLLQVFIQLFANGDELRIWITTDRYGNKSWHAYDPVSDRSTIQSSEAELRTWIEQRYYN</sequence>
<comment type="caution">
    <text evidence="1">The sequence shown here is derived from an EMBL/GenBank/DDBJ whole genome shotgun (WGS) entry which is preliminary data.</text>
</comment>
<dbReference type="Proteomes" id="UP000753908">
    <property type="component" value="Unassembled WGS sequence"/>
</dbReference>
<name>A0A951U893_9CYAN</name>
<proteinExistence type="predicted"/>